<gene>
    <name evidence="3" type="ORF">M6B22_20375</name>
</gene>
<reference evidence="3" key="1">
    <citation type="submission" date="2022-05" db="EMBL/GenBank/DDBJ databases">
        <title>Jatrophihabitans sp. SB3-54 whole genome sequence.</title>
        <authorList>
            <person name="Suh M.K."/>
            <person name="Eom M.K."/>
            <person name="Kim J.S."/>
            <person name="Kim H.S."/>
            <person name="Do H.E."/>
            <person name="Shin Y.K."/>
            <person name="Lee J.-S."/>
        </authorList>
    </citation>
    <scope>NUCLEOTIDE SEQUENCE</scope>
    <source>
        <strain evidence="3">SB3-54</strain>
    </source>
</reference>
<name>A0ABY7JWC4_9ACTN</name>
<evidence type="ECO:0000313" key="4">
    <source>
        <dbReference type="Proteomes" id="UP001164693"/>
    </source>
</evidence>
<dbReference type="Proteomes" id="UP001164693">
    <property type="component" value="Chromosome"/>
</dbReference>
<evidence type="ECO:0000313" key="3">
    <source>
        <dbReference type="EMBL" id="WAX56859.1"/>
    </source>
</evidence>
<keyword evidence="1" id="KW-0175">Coiled coil</keyword>
<dbReference type="Gene3D" id="3.30.1310.10">
    <property type="entry name" value="Nucleoid-associated protein YbaB-like domain"/>
    <property type="match status" value="1"/>
</dbReference>
<dbReference type="InterPro" id="IPR004401">
    <property type="entry name" value="YbaB/EbfC"/>
</dbReference>
<dbReference type="Pfam" id="PF02575">
    <property type="entry name" value="YbaB_DNA_bd"/>
    <property type="match status" value="1"/>
</dbReference>
<dbReference type="InterPro" id="IPR036894">
    <property type="entry name" value="YbaB-like_sf"/>
</dbReference>
<dbReference type="RefSeq" id="WP_269443394.1">
    <property type="nucleotide sequence ID" value="NZ_CP097463.1"/>
</dbReference>
<proteinExistence type="predicted"/>
<protein>
    <submittedName>
        <fullName evidence="3">YbaB/EbfC family nucleoid-associated protein</fullName>
    </submittedName>
</protein>
<feature type="region of interest" description="Disordered" evidence="2">
    <location>
        <begin position="108"/>
        <end position="129"/>
    </location>
</feature>
<organism evidence="3 4">
    <name type="scientific">Jatrophihabitans cynanchi</name>
    <dbReference type="NCBI Taxonomy" id="2944128"/>
    <lineage>
        <taxon>Bacteria</taxon>
        <taxon>Bacillati</taxon>
        <taxon>Actinomycetota</taxon>
        <taxon>Actinomycetes</taxon>
        <taxon>Jatrophihabitantales</taxon>
        <taxon>Jatrophihabitantaceae</taxon>
        <taxon>Jatrophihabitans</taxon>
    </lineage>
</organism>
<feature type="coiled-coil region" evidence="1">
    <location>
        <begin position="9"/>
        <end position="43"/>
    </location>
</feature>
<evidence type="ECO:0000256" key="2">
    <source>
        <dbReference type="SAM" id="MobiDB-lite"/>
    </source>
</evidence>
<dbReference type="SUPFAM" id="SSF82607">
    <property type="entry name" value="YbaB-like"/>
    <property type="match status" value="1"/>
</dbReference>
<evidence type="ECO:0000256" key="1">
    <source>
        <dbReference type="SAM" id="Coils"/>
    </source>
</evidence>
<keyword evidence="4" id="KW-1185">Reference proteome</keyword>
<sequence>MDLSGLPTAEALRQFQAEHQARMAQLQERAAEVRARLAATEITARSRDGAVSVVVGAGGVLKQLHFSSKAGELPLGKLSTTVLQAYRQACAEAAARSTEAMGALVGPDNPSYQMLRDAVPPVPAEEDAE</sequence>
<accession>A0ABY7JWC4</accession>
<dbReference type="EMBL" id="CP097463">
    <property type="protein sequence ID" value="WAX56859.1"/>
    <property type="molecule type" value="Genomic_DNA"/>
</dbReference>